<reference evidence="6" key="1">
    <citation type="submission" date="2020-04" db="EMBL/GenBank/DDBJ databases">
        <authorList>
            <person name="Alioto T."/>
            <person name="Alioto T."/>
            <person name="Gomez Garrido J."/>
        </authorList>
    </citation>
    <scope>NUCLEOTIDE SEQUENCE</scope>
    <source>
        <strain evidence="6">A484AB</strain>
    </source>
</reference>
<dbReference type="PANTHER" id="PTHR12406">
    <property type="entry name" value="CALCIUM-INDEPENDENT PHOSPHOLIPASE A2 IPLA2 -RELATED"/>
    <property type="match status" value="1"/>
</dbReference>
<dbReference type="PROSITE" id="PS51635">
    <property type="entry name" value="PNPLA"/>
    <property type="match status" value="1"/>
</dbReference>
<feature type="active site" description="Nucleophile" evidence="4">
    <location>
        <position position="49"/>
    </location>
</feature>
<dbReference type="EC" id="3.1.1.3" evidence="1"/>
<protein>
    <recommendedName>
        <fullName evidence="1">triacylglycerol lipase</fullName>
        <ecNumber evidence="1">3.1.1.3</ecNumber>
    </recommendedName>
</protein>
<dbReference type="GO" id="GO:0005737">
    <property type="term" value="C:cytoplasm"/>
    <property type="evidence" value="ECO:0007669"/>
    <property type="project" value="TreeGrafter"/>
</dbReference>
<keyword evidence="3 4" id="KW-0443">Lipid metabolism</keyword>
<evidence type="ECO:0000256" key="3">
    <source>
        <dbReference type="ARBA" id="ARBA00023098"/>
    </source>
</evidence>
<dbReference type="Gene3D" id="3.40.1090.10">
    <property type="entry name" value="Cytosolic phospholipase A2 catalytic domain"/>
    <property type="match status" value="2"/>
</dbReference>
<feature type="domain" description="PNPLA" evidence="5">
    <location>
        <begin position="12"/>
        <end position="181"/>
    </location>
</feature>
<evidence type="ECO:0000256" key="1">
    <source>
        <dbReference type="ARBA" id="ARBA00013279"/>
    </source>
</evidence>
<keyword evidence="7" id="KW-1185">Reference proteome</keyword>
<dbReference type="PANTHER" id="PTHR12406:SF41">
    <property type="entry name" value="BRUMMER, ISOFORM B-RELATED"/>
    <property type="match status" value="1"/>
</dbReference>
<sequence>MDDLKEPKKFNITFSGCGFLGIYHVGVASALKDRAPELLERIENFGGASAGALAAGSLLCGISLSESLQFTLRLAEHARRFSIGPFHPRFQLTKTITKVFRRMIPDDAYKRCSGRLHISLTRCSDWQNVVISEFHSNDDLVDALVASAHVPFYSGVWPPKFRGESYVDGGISNNLPQHFDGETITVTPWSGESDICPEDDSNSFNQIMFANTSIHFSAQNFYRICRAFFPPDVHVLSKMCKQGYTDTIKYLKVHYPQYLIERRSKGRTTSCGCLSDMELPEPESTKTIVTVTTRESTIEVNEAGRQDRQLVSENVLERCGECNLHNLLEIAKVEVLLAEKELSSFITRMIYYVLIKPCVMTVSTITQMAECIILKLPKVTTGVNFLDQLLHTIKDAIVHYEIYQNIHSCNDSCSHKSQVYRSSITEVEYESYQNIDTSSEDYDTACSESSFVTCLSHSVSADSDLELETLSSSSSDTVVEEIFSSEEVEFNLADHDHQLRADYILSSKARWNADAEDLLQTYQRG</sequence>
<dbReference type="Proteomes" id="UP001152795">
    <property type="component" value="Unassembled WGS sequence"/>
</dbReference>
<dbReference type="GO" id="GO:0004806">
    <property type="term" value="F:triacylglycerol lipase activity"/>
    <property type="evidence" value="ECO:0007669"/>
    <property type="project" value="UniProtKB-EC"/>
</dbReference>
<comment type="caution">
    <text evidence="6">The sequence shown here is derived from an EMBL/GenBank/DDBJ whole genome shotgun (WGS) entry which is preliminary data.</text>
</comment>
<dbReference type="FunFam" id="3.40.1090.10:FF:000003">
    <property type="entry name" value="Patatin-like phospholipase domain-containing protein 2"/>
    <property type="match status" value="1"/>
</dbReference>
<dbReference type="InterPro" id="IPR016035">
    <property type="entry name" value="Acyl_Trfase/lysoPLipase"/>
</dbReference>
<feature type="active site" description="Proton acceptor" evidence="4">
    <location>
        <position position="168"/>
    </location>
</feature>
<dbReference type="OrthoDB" id="197155at2759"/>
<evidence type="ECO:0000259" key="5">
    <source>
        <dbReference type="PROSITE" id="PS51635"/>
    </source>
</evidence>
<dbReference type="SUPFAM" id="SSF52151">
    <property type="entry name" value="FabD/lysophospholipase-like"/>
    <property type="match status" value="1"/>
</dbReference>
<dbReference type="GO" id="GO:0055088">
    <property type="term" value="P:lipid homeostasis"/>
    <property type="evidence" value="ECO:0007669"/>
    <property type="project" value="TreeGrafter"/>
</dbReference>
<feature type="short sequence motif" description="GXSXG" evidence="4">
    <location>
        <begin position="47"/>
        <end position="51"/>
    </location>
</feature>
<keyword evidence="4" id="KW-0442">Lipid degradation</keyword>
<evidence type="ECO:0000313" key="6">
    <source>
        <dbReference type="EMBL" id="CAB3995038.1"/>
    </source>
</evidence>
<name>A0A7D9HYM7_PARCT</name>
<feature type="short sequence motif" description="GXGXXG" evidence="4">
    <location>
        <begin position="16"/>
        <end position="21"/>
    </location>
</feature>
<dbReference type="Pfam" id="PF01734">
    <property type="entry name" value="Patatin"/>
    <property type="match status" value="1"/>
</dbReference>
<dbReference type="GO" id="GO:0016020">
    <property type="term" value="C:membrane"/>
    <property type="evidence" value="ECO:0007669"/>
    <property type="project" value="TreeGrafter"/>
</dbReference>
<evidence type="ECO:0000313" key="7">
    <source>
        <dbReference type="Proteomes" id="UP001152795"/>
    </source>
</evidence>
<accession>A0A7D9HYM7</accession>
<dbReference type="EMBL" id="CACRXK020002589">
    <property type="protein sequence ID" value="CAB3995038.1"/>
    <property type="molecule type" value="Genomic_DNA"/>
</dbReference>
<proteinExistence type="predicted"/>
<dbReference type="GO" id="GO:0019433">
    <property type="term" value="P:triglyceride catabolic process"/>
    <property type="evidence" value="ECO:0007669"/>
    <property type="project" value="TreeGrafter"/>
</dbReference>
<keyword evidence="2 4" id="KW-0378">Hydrolase</keyword>
<dbReference type="InterPro" id="IPR002641">
    <property type="entry name" value="PNPLA_dom"/>
</dbReference>
<gene>
    <name evidence="6" type="ORF">PACLA_8A019443</name>
</gene>
<evidence type="ECO:0000256" key="4">
    <source>
        <dbReference type="PROSITE-ProRule" id="PRU01161"/>
    </source>
</evidence>
<dbReference type="GO" id="GO:0005811">
    <property type="term" value="C:lipid droplet"/>
    <property type="evidence" value="ECO:0007669"/>
    <property type="project" value="TreeGrafter"/>
</dbReference>
<dbReference type="AlphaFoldDB" id="A0A7D9HYM7"/>
<evidence type="ECO:0000256" key="2">
    <source>
        <dbReference type="ARBA" id="ARBA00022801"/>
    </source>
</evidence>
<feature type="short sequence motif" description="DGA/G" evidence="4">
    <location>
        <begin position="168"/>
        <end position="170"/>
    </location>
</feature>
<organism evidence="6 7">
    <name type="scientific">Paramuricea clavata</name>
    <name type="common">Red gorgonian</name>
    <name type="synonym">Violescent sea-whip</name>
    <dbReference type="NCBI Taxonomy" id="317549"/>
    <lineage>
        <taxon>Eukaryota</taxon>
        <taxon>Metazoa</taxon>
        <taxon>Cnidaria</taxon>
        <taxon>Anthozoa</taxon>
        <taxon>Octocorallia</taxon>
        <taxon>Malacalcyonacea</taxon>
        <taxon>Plexauridae</taxon>
        <taxon>Paramuricea</taxon>
    </lineage>
</organism>
<dbReference type="InterPro" id="IPR033562">
    <property type="entry name" value="PLPL"/>
</dbReference>